<dbReference type="SUPFAM" id="SSF142433">
    <property type="entry name" value="CinA-like"/>
    <property type="match status" value="1"/>
</dbReference>
<dbReference type="Gene3D" id="3.90.950.20">
    <property type="entry name" value="CinA-like"/>
    <property type="match status" value="1"/>
</dbReference>
<protein>
    <submittedName>
        <fullName evidence="2">Nicotinamide-nucleotide amidohydrolase family protein</fullName>
    </submittedName>
</protein>
<dbReference type="InterPro" id="IPR008136">
    <property type="entry name" value="CinA_C"/>
</dbReference>
<gene>
    <name evidence="2" type="ORF">GH723_16245</name>
</gene>
<keyword evidence="3" id="KW-1185">Reference proteome</keyword>
<feature type="domain" description="CinA C-terminal" evidence="1">
    <location>
        <begin position="19"/>
        <end position="150"/>
    </location>
</feature>
<evidence type="ECO:0000313" key="3">
    <source>
        <dbReference type="Proteomes" id="UP000334019"/>
    </source>
</evidence>
<proteinExistence type="predicted"/>
<dbReference type="InterPro" id="IPR036653">
    <property type="entry name" value="CinA-like_C"/>
</dbReference>
<accession>A0A5Q2RQV9</accession>
<dbReference type="RefSeq" id="WP_153760631.1">
    <property type="nucleotide sequence ID" value="NZ_CP045851.1"/>
</dbReference>
<organism evidence="2 3">
    <name type="scientific">Actinomarinicola tropica</name>
    <dbReference type="NCBI Taxonomy" id="2789776"/>
    <lineage>
        <taxon>Bacteria</taxon>
        <taxon>Bacillati</taxon>
        <taxon>Actinomycetota</taxon>
        <taxon>Acidimicrobiia</taxon>
        <taxon>Acidimicrobiales</taxon>
        <taxon>Iamiaceae</taxon>
        <taxon>Actinomarinicola</taxon>
    </lineage>
</organism>
<dbReference type="GO" id="GO:0016787">
    <property type="term" value="F:hydrolase activity"/>
    <property type="evidence" value="ECO:0007669"/>
    <property type="project" value="UniProtKB-KW"/>
</dbReference>
<evidence type="ECO:0000259" key="1">
    <source>
        <dbReference type="Pfam" id="PF02464"/>
    </source>
</evidence>
<keyword evidence="2" id="KW-0378">Hydrolase</keyword>
<dbReference type="Pfam" id="PF02464">
    <property type="entry name" value="CinA"/>
    <property type="match status" value="1"/>
</dbReference>
<dbReference type="EMBL" id="CP045851">
    <property type="protein sequence ID" value="QGG96527.1"/>
    <property type="molecule type" value="Genomic_DNA"/>
</dbReference>
<dbReference type="NCBIfam" id="TIGR00199">
    <property type="entry name" value="PncC_domain"/>
    <property type="match status" value="1"/>
</dbReference>
<name>A0A5Q2RQV9_9ACTN</name>
<reference evidence="2 3" key="1">
    <citation type="submission" date="2019-11" db="EMBL/GenBank/DDBJ databases">
        <authorList>
            <person name="He Y."/>
        </authorList>
    </citation>
    <scope>NUCLEOTIDE SEQUENCE [LARGE SCALE GENOMIC DNA]</scope>
    <source>
        <strain evidence="2 3">SCSIO 58843</strain>
    </source>
</reference>
<sequence length="158" mass="15816">MTDDRTDTAGEIGRLLGDRLLGCAESFTAGQLAQAFAAAEGSGDWFRGGVVAYRREVKHDVLHVPPGPLVNETTAVAMARGVAELLGVDVAVASTGAAGPDGLDGAPPGTVVIGWIVDGATGARSLHLEGDPAEVCGRGTEAALDLLRAALAADAAAT</sequence>
<dbReference type="KEGG" id="atq:GH723_16245"/>
<dbReference type="AlphaFoldDB" id="A0A5Q2RQV9"/>
<evidence type="ECO:0000313" key="2">
    <source>
        <dbReference type="EMBL" id="QGG96527.1"/>
    </source>
</evidence>
<dbReference type="Proteomes" id="UP000334019">
    <property type="component" value="Chromosome"/>
</dbReference>